<organism evidence="2 3">
    <name type="scientific">Candidatus Methanoperedens nitratireducens</name>
    <dbReference type="NCBI Taxonomy" id="1392998"/>
    <lineage>
        <taxon>Archaea</taxon>
        <taxon>Methanobacteriati</taxon>
        <taxon>Methanobacteriota</taxon>
        <taxon>Stenosarchaea group</taxon>
        <taxon>Methanomicrobia</taxon>
        <taxon>Methanosarcinales</taxon>
        <taxon>ANME-2 cluster</taxon>
        <taxon>Candidatus Methanoperedentaceae</taxon>
        <taxon>Candidatus Methanoperedens</taxon>
    </lineage>
</organism>
<comment type="caution">
    <text evidence="2">The sequence shown here is derived from an EMBL/GenBank/DDBJ whole genome shotgun (WGS) entry which is preliminary data.</text>
</comment>
<evidence type="ECO:0000313" key="2">
    <source>
        <dbReference type="EMBL" id="KPQ44053.1"/>
    </source>
</evidence>
<protein>
    <submittedName>
        <fullName evidence="2">Retroviral pol related endonuclease</fullName>
    </submittedName>
</protein>
<dbReference type="GO" id="GO:0015074">
    <property type="term" value="P:DNA integration"/>
    <property type="evidence" value="ECO:0007669"/>
    <property type="project" value="InterPro"/>
</dbReference>
<proteinExistence type="predicted"/>
<feature type="domain" description="Integrase catalytic" evidence="1">
    <location>
        <begin position="1"/>
        <end position="118"/>
    </location>
</feature>
<dbReference type="Gene3D" id="3.30.420.10">
    <property type="entry name" value="Ribonuclease H-like superfamily/Ribonuclease H"/>
    <property type="match status" value="1"/>
</dbReference>
<evidence type="ECO:0000313" key="3">
    <source>
        <dbReference type="Proteomes" id="UP000050360"/>
    </source>
</evidence>
<dbReference type="GO" id="GO:0004519">
    <property type="term" value="F:endonuclease activity"/>
    <property type="evidence" value="ECO:0007669"/>
    <property type="project" value="UniProtKB-KW"/>
</dbReference>
<keyword evidence="2" id="KW-0540">Nuclease</keyword>
<evidence type="ECO:0000259" key="1">
    <source>
        <dbReference type="PROSITE" id="PS50994"/>
    </source>
</evidence>
<dbReference type="InterPro" id="IPR012337">
    <property type="entry name" value="RNaseH-like_sf"/>
</dbReference>
<dbReference type="Pfam" id="PF00665">
    <property type="entry name" value="rve"/>
    <property type="match status" value="1"/>
</dbReference>
<dbReference type="SUPFAM" id="SSF53098">
    <property type="entry name" value="Ribonuclease H-like"/>
    <property type="match status" value="1"/>
</dbReference>
<dbReference type="GO" id="GO:0003676">
    <property type="term" value="F:nucleic acid binding"/>
    <property type="evidence" value="ECO:0007669"/>
    <property type="project" value="InterPro"/>
</dbReference>
<reference evidence="2 3" key="1">
    <citation type="submission" date="2015-09" db="EMBL/GenBank/DDBJ databases">
        <title>A metagenomics-based metabolic model of nitrate-dependent anaerobic oxidation of methane by Methanoperedens-like archaea.</title>
        <authorList>
            <person name="Arshad A."/>
            <person name="Speth D.R."/>
            <person name="De Graaf R.M."/>
            <person name="Op Den Camp H.J."/>
            <person name="Jetten M.S."/>
            <person name="Welte C.U."/>
        </authorList>
    </citation>
    <scope>NUCLEOTIDE SEQUENCE [LARGE SCALE GENOMIC DNA]</scope>
</reference>
<dbReference type="InterPro" id="IPR001584">
    <property type="entry name" value="Integrase_cat-core"/>
</dbReference>
<accession>A0A0P7ZGR6</accession>
<dbReference type="EMBL" id="LKCM01000115">
    <property type="protein sequence ID" value="KPQ44053.1"/>
    <property type="molecule type" value="Genomic_DNA"/>
</dbReference>
<dbReference type="PROSITE" id="PS50994">
    <property type="entry name" value="INTEGRASE"/>
    <property type="match status" value="1"/>
</dbReference>
<sequence>MSGDHSLSLLHADYMENEGIHVIAFEDDASRKILSIGEFNNATTDNALEVLKIAEKEVMEVNGLIQSINTDRGSQFYPNKKDKNGEADSVFRDYLESKGIKHIPSRRNNPQTNGKIERWFQEYLRHRNKFNSANEFKDWYNDRIHGSLELEWGETPNEAFVRKNAAGINLRALF</sequence>
<dbReference type="AlphaFoldDB" id="A0A0P7ZGR6"/>
<name>A0A0P7ZGR6_9EURY</name>
<gene>
    <name evidence="2" type="ORF">MPEBLZ_01390</name>
</gene>
<keyword evidence="2" id="KW-0255">Endonuclease</keyword>
<dbReference type="InterPro" id="IPR036397">
    <property type="entry name" value="RNaseH_sf"/>
</dbReference>
<keyword evidence="2" id="KW-0378">Hydrolase</keyword>
<dbReference type="Proteomes" id="UP000050360">
    <property type="component" value="Unassembled WGS sequence"/>
</dbReference>